<proteinExistence type="inferred from homology"/>
<dbReference type="EMBL" id="AECS01000049">
    <property type="protein sequence ID" value="EFQ03344.1"/>
    <property type="molecule type" value="Genomic_DNA"/>
</dbReference>
<dbReference type="OrthoDB" id="1862673at2"/>
<dbReference type="HOGENOM" id="CLU_131491_1_0_9"/>
<keyword evidence="4" id="KW-0694">RNA-binding</keyword>
<keyword evidence="5" id="KW-0051">Antiviral defense</keyword>
<dbReference type="STRING" id="706434.HMPREF9429_01772"/>
<organism evidence="7 8">
    <name type="scientific">Megasphaera micronuciformis F0359</name>
    <dbReference type="NCBI Taxonomy" id="706434"/>
    <lineage>
        <taxon>Bacteria</taxon>
        <taxon>Bacillati</taxon>
        <taxon>Bacillota</taxon>
        <taxon>Negativicutes</taxon>
        <taxon>Veillonellales</taxon>
        <taxon>Veillonellaceae</taxon>
        <taxon>Megasphaera</taxon>
    </lineage>
</organism>
<keyword evidence="8" id="KW-1185">Reference proteome</keyword>
<evidence type="ECO:0000256" key="5">
    <source>
        <dbReference type="ARBA" id="ARBA00023118"/>
    </source>
</evidence>
<dbReference type="NCBIfam" id="TIGR01870">
    <property type="entry name" value="cas_TM1810_Csm2"/>
    <property type="match status" value="1"/>
</dbReference>
<dbReference type="Pfam" id="PF03750">
    <property type="entry name" value="Csm2_III-A"/>
    <property type="match status" value="1"/>
</dbReference>
<comment type="function">
    <text evidence="1">This subunit may be involved in monitoring complementarity of crRNA and target RNA.</text>
</comment>
<accession>E2ZE70</accession>
<dbReference type="Proteomes" id="UP000003195">
    <property type="component" value="Unassembled WGS sequence"/>
</dbReference>
<gene>
    <name evidence="7" type="primary">csm2</name>
    <name evidence="7" type="ORF">HMPREF9429_01772</name>
</gene>
<evidence type="ECO:0000256" key="1">
    <source>
        <dbReference type="ARBA" id="ARBA00003640"/>
    </source>
</evidence>
<evidence type="ECO:0000313" key="7">
    <source>
        <dbReference type="EMBL" id="EFQ03344.1"/>
    </source>
</evidence>
<dbReference type="InterPro" id="IPR010149">
    <property type="entry name" value="CRISPR-assoc_prot_Csm2_III-A"/>
</dbReference>
<name>E2ZE70_9FIRM</name>
<dbReference type="AlphaFoldDB" id="E2ZE70"/>
<evidence type="ECO:0000256" key="2">
    <source>
        <dbReference type="ARBA" id="ARBA00006896"/>
    </source>
</evidence>
<evidence type="ECO:0000256" key="3">
    <source>
        <dbReference type="ARBA" id="ARBA00016118"/>
    </source>
</evidence>
<reference evidence="7 8" key="1">
    <citation type="submission" date="2010-08" db="EMBL/GenBank/DDBJ databases">
        <authorList>
            <person name="Weinstock G."/>
            <person name="Sodergren E."/>
            <person name="Clifton S."/>
            <person name="Fulton L."/>
            <person name="Fulton B."/>
            <person name="Courtney L."/>
            <person name="Fronick C."/>
            <person name="Harrison M."/>
            <person name="Strong C."/>
            <person name="Farmer C."/>
            <person name="Delahaunty K."/>
            <person name="Markovic C."/>
            <person name="Hall O."/>
            <person name="Minx P."/>
            <person name="Tomlinson C."/>
            <person name="Mitreva M."/>
            <person name="Hou S."/>
            <person name="Chen J."/>
            <person name="Wollam A."/>
            <person name="Pepin K.H."/>
            <person name="Johnson M."/>
            <person name="Bhonagiri V."/>
            <person name="Zhang X."/>
            <person name="Suruliraj S."/>
            <person name="Warren W."/>
            <person name="Chinwalla A."/>
            <person name="Mardis E.R."/>
            <person name="Wilson R.K."/>
        </authorList>
    </citation>
    <scope>NUCLEOTIDE SEQUENCE [LARGE SCALE GENOMIC DNA]</scope>
    <source>
        <strain evidence="7 8">F0359</strain>
    </source>
</reference>
<comment type="caution">
    <text evidence="7">The sequence shown here is derived from an EMBL/GenBank/DDBJ whole genome shotgun (WGS) entry which is preliminary data.</text>
</comment>
<evidence type="ECO:0000313" key="8">
    <source>
        <dbReference type="Proteomes" id="UP000003195"/>
    </source>
</evidence>
<evidence type="ECO:0000256" key="6">
    <source>
        <dbReference type="ARBA" id="ARBA00031723"/>
    </source>
</evidence>
<dbReference type="GO" id="GO:0051607">
    <property type="term" value="P:defense response to virus"/>
    <property type="evidence" value="ECO:0007669"/>
    <property type="project" value="UniProtKB-KW"/>
</dbReference>
<dbReference type="eggNOG" id="COG1421">
    <property type="taxonomic scope" value="Bacteria"/>
</dbReference>
<evidence type="ECO:0000256" key="4">
    <source>
        <dbReference type="ARBA" id="ARBA00022884"/>
    </source>
</evidence>
<dbReference type="RefSeq" id="WP_006943179.1">
    <property type="nucleotide sequence ID" value="NZ_GL538212.1"/>
</dbReference>
<sequence>MEEKMKKEEIDVVERAEKVMKELKNESDGSGGRYRNNRSVKMITVSQIRKFLTAVNSLTDKIERYKVEHLRQGEQVLELSTDLAAEVKYLKIKLAYQSGRKSSVKDFEKKAGLLAEISSIGKDLNKYMNFARYVEALVAYHKYYGGRDYE</sequence>
<comment type="similarity">
    <text evidence="2">Belongs to the CRISPR-associated Csm2 family.</text>
</comment>
<dbReference type="GO" id="GO:0003723">
    <property type="term" value="F:RNA binding"/>
    <property type="evidence" value="ECO:0007669"/>
    <property type="project" value="UniProtKB-KW"/>
</dbReference>
<protein>
    <recommendedName>
        <fullName evidence="3">CRISPR system Cms protein Csm2</fullName>
    </recommendedName>
    <alternativeName>
        <fullName evidence="6">CRISPR type III A-associated protein Csm2</fullName>
    </alternativeName>
</protein>